<accession>A0AAW9HN09</accession>
<sequence length="407" mass="45388">MTQRNQPAPALYQRVWLYTLAQLVEANPVLALDKQCMTDGSYESYPAPIHDPTRAPNTLWNESFSTFNSTISSMASRFFPNDARIGSGATSMNEVGAFIGSLTGWEPDAVRTREEYARERYALTIKIMRQWLNNSTVDGAYRTALANCALSQFSVQFGFSGNWEEECALDALLNDTQREELARLASHAMPAWWSMDIENLDLFYHQPAVATHGYVQQRNGERILRDSSWEVLSQGELSASYVSFDVGEQFKGTPVHQRTCTWSFFGDDAGDYPLTSLKRGPIGCNAQRKLVISIRSAQQWARLVEAYPLRVAVGPTWVPEGYDPGVFYTLDWERLGEFVGGVYMSVAGALETLFVPISLPPPHIFDDERSSGSSKKLHCAVLPQGAWTMCVGFTPGSVVWIGDEGWA</sequence>
<gene>
    <name evidence="1" type="ORF">R6G80_06110</name>
</gene>
<dbReference type="Proteomes" id="UP001281731">
    <property type="component" value="Unassembled WGS sequence"/>
</dbReference>
<organism evidence="1 2">
    <name type="scientific">Actinotignum urinale</name>
    <dbReference type="NCBI Taxonomy" id="190146"/>
    <lineage>
        <taxon>Bacteria</taxon>
        <taxon>Bacillati</taxon>
        <taxon>Actinomycetota</taxon>
        <taxon>Actinomycetes</taxon>
        <taxon>Actinomycetales</taxon>
        <taxon>Actinomycetaceae</taxon>
        <taxon>Actinotignum</taxon>
    </lineage>
</organism>
<proteinExistence type="predicted"/>
<evidence type="ECO:0000313" key="1">
    <source>
        <dbReference type="EMBL" id="MDY5155298.1"/>
    </source>
</evidence>
<dbReference type="AlphaFoldDB" id="A0AAW9HN09"/>
<comment type="caution">
    <text evidence="1">The sequence shown here is derived from an EMBL/GenBank/DDBJ whole genome shotgun (WGS) entry which is preliminary data.</text>
</comment>
<dbReference type="EMBL" id="JAWNGC010000007">
    <property type="protein sequence ID" value="MDY5155298.1"/>
    <property type="molecule type" value="Genomic_DNA"/>
</dbReference>
<reference evidence="1" key="1">
    <citation type="submission" date="2023-10" db="EMBL/GenBank/DDBJ databases">
        <title>Whole Genome based description of the genera Actinobaculum and Actinotignum reveals a complex phylogenetic relationship within the species included in the genus Actinotignum.</title>
        <authorList>
            <person name="Jensen C.S."/>
            <person name="Dargis R."/>
            <person name="Kemp M."/>
            <person name="Christensen J.J."/>
        </authorList>
    </citation>
    <scope>NUCLEOTIDE SEQUENCE</scope>
    <source>
        <strain evidence="1">SLA_B511</strain>
    </source>
</reference>
<protein>
    <submittedName>
        <fullName evidence="1">Uncharacterized protein</fullName>
    </submittedName>
</protein>
<name>A0AAW9HN09_9ACTO</name>
<evidence type="ECO:0000313" key="2">
    <source>
        <dbReference type="Proteomes" id="UP001281731"/>
    </source>
</evidence>